<gene>
    <name evidence="12" type="ORF">IE81DRAFT_322442</name>
</gene>
<comment type="cofactor">
    <cofactor evidence="1">
        <name>FAD</name>
        <dbReference type="ChEBI" id="CHEBI:57692"/>
    </cofactor>
</comment>
<dbReference type="PANTHER" id="PTHR42802:SF1">
    <property type="entry name" value="L-ORNITHINE N(5)-MONOOXYGENASE"/>
    <property type="match status" value="1"/>
</dbReference>
<dbReference type="GeneID" id="37035514"/>
<dbReference type="GO" id="GO:0016491">
    <property type="term" value="F:oxidoreductase activity"/>
    <property type="evidence" value="ECO:0007669"/>
    <property type="project" value="UniProtKB-KW"/>
</dbReference>
<evidence type="ECO:0000313" key="12">
    <source>
        <dbReference type="EMBL" id="PWN43374.1"/>
    </source>
</evidence>
<dbReference type="Pfam" id="PF13434">
    <property type="entry name" value="Lys_Orn_oxgnase"/>
    <property type="match status" value="1"/>
</dbReference>
<organism evidence="12 13">
    <name type="scientific">Ceraceosorus guamensis</name>
    <dbReference type="NCBI Taxonomy" id="1522189"/>
    <lineage>
        <taxon>Eukaryota</taxon>
        <taxon>Fungi</taxon>
        <taxon>Dikarya</taxon>
        <taxon>Basidiomycota</taxon>
        <taxon>Ustilaginomycotina</taxon>
        <taxon>Exobasidiomycetes</taxon>
        <taxon>Ceraceosorales</taxon>
        <taxon>Ceraceosoraceae</taxon>
        <taxon>Ceraceosorus</taxon>
    </lineage>
</organism>
<evidence type="ECO:0000256" key="3">
    <source>
        <dbReference type="ARBA" id="ARBA00007588"/>
    </source>
</evidence>
<dbReference type="InterPro" id="IPR036188">
    <property type="entry name" value="FAD/NAD-bd_sf"/>
</dbReference>
<evidence type="ECO:0000256" key="5">
    <source>
        <dbReference type="ARBA" id="ARBA00022630"/>
    </source>
</evidence>
<evidence type="ECO:0000313" key="13">
    <source>
        <dbReference type="Proteomes" id="UP000245783"/>
    </source>
</evidence>
<dbReference type="PANTHER" id="PTHR42802">
    <property type="entry name" value="MONOOXYGENASE"/>
    <property type="match status" value="1"/>
</dbReference>
<evidence type="ECO:0000256" key="8">
    <source>
        <dbReference type="ARBA" id="ARBA00023002"/>
    </source>
</evidence>
<evidence type="ECO:0000256" key="7">
    <source>
        <dbReference type="ARBA" id="ARBA00022857"/>
    </source>
</evidence>
<dbReference type="STRING" id="1522189.A0A316W1J0"/>
<feature type="region of interest" description="Disordered" evidence="11">
    <location>
        <begin position="405"/>
        <end position="428"/>
    </location>
</feature>
<protein>
    <recommendedName>
        <fullName evidence="4">L-ornithine N(5)-monooxygenase [NAD(P)H]</fullName>
        <ecNumber evidence="4">1.14.13.196</ecNumber>
    </recommendedName>
</protein>
<sequence length="642" mass="69513">MATSITSNLRGTIVNRICDLDLGRQGLVAAPSATGTAPARVDMSASAAPSKGTTVDQEIYDLLGVGFGPANLALSISLRENAEAAERGLRFHFVERQPHFAWHSTLLLPGSQLQVSPFKDLATMRDPTSSYSFVSYLHSMGRLAAFINREATIPSRREWSAYLTWAAKRMDDYVSYGEDVESIEPVADTNLAVSEGVKLLRVTTKRRSDGHVRIRLARNITVGVGGIGRVPAPLANVYPAQPWTAKSRVIHTSTFLPSLAAIAPVLRTQSKSRSLRIAVIGSGQSAAESALHLHRTYPEADVNIIFRASAIVPSDDSALVNSAAFDPHRTDTFWRAGSEERAEWLREYKRTNYSVVRSDVLNAIDEIVYDQQIEFDAPWPGADGPSKGRLNLLPNTQVDISRLVGEGDDQQIELTTSDTKPNAESESKTERFDLVVLGTGFERAPACMKFLQPLAAHFPALDPEADKRRAELGYPQEVETLEARRAANEAAGERAEERLRERVRGIARDYHLVPYASQAFSPNHRSGTSSPTSSSSSRTLSVDATSREGVAGAFQPGVFVLGGNEATHGLSDSLLSIIAHRAGELTSTILARTGSVRRETSSEGKISTAIPNSAVTADAIPKASGESLIKPLINKVESVLHA</sequence>
<proteinExistence type="inferred from homology"/>
<evidence type="ECO:0000256" key="9">
    <source>
        <dbReference type="ARBA" id="ARBA00047598"/>
    </source>
</evidence>
<keyword evidence="6" id="KW-0274">FAD</keyword>
<comment type="catalytic activity">
    <reaction evidence="9">
        <text>L-ornithine + NADPH + O2 = N(5)-hydroxy-L-ornithine + NADP(+) + H2O</text>
        <dbReference type="Rhea" id="RHEA:41508"/>
        <dbReference type="ChEBI" id="CHEBI:15377"/>
        <dbReference type="ChEBI" id="CHEBI:15379"/>
        <dbReference type="ChEBI" id="CHEBI:46911"/>
        <dbReference type="ChEBI" id="CHEBI:57783"/>
        <dbReference type="ChEBI" id="CHEBI:58349"/>
        <dbReference type="ChEBI" id="CHEBI:78275"/>
        <dbReference type="EC" id="1.14.13.196"/>
    </reaction>
</comment>
<comment type="catalytic activity">
    <reaction evidence="10">
        <text>L-ornithine + NADH + O2 = N(5)-hydroxy-L-ornithine + NAD(+) + H2O</text>
        <dbReference type="Rhea" id="RHEA:41512"/>
        <dbReference type="ChEBI" id="CHEBI:15377"/>
        <dbReference type="ChEBI" id="CHEBI:15379"/>
        <dbReference type="ChEBI" id="CHEBI:46911"/>
        <dbReference type="ChEBI" id="CHEBI:57540"/>
        <dbReference type="ChEBI" id="CHEBI:57945"/>
        <dbReference type="ChEBI" id="CHEBI:78275"/>
        <dbReference type="EC" id="1.14.13.196"/>
    </reaction>
</comment>
<dbReference type="RefSeq" id="XP_025370534.1">
    <property type="nucleotide sequence ID" value="XM_025513644.1"/>
</dbReference>
<dbReference type="AlphaFoldDB" id="A0A316W1J0"/>
<dbReference type="EMBL" id="KZ819370">
    <property type="protein sequence ID" value="PWN43374.1"/>
    <property type="molecule type" value="Genomic_DNA"/>
</dbReference>
<evidence type="ECO:0000256" key="11">
    <source>
        <dbReference type="SAM" id="MobiDB-lite"/>
    </source>
</evidence>
<dbReference type="Gene3D" id="3.50.50.60">
    <property type="entry name" value="FAD/NAD(P)-binding domain"/>
    <property type="match status" value="1"/>
</dbReference>
<evidence type="ECO:0000256" key="10">
    <source>
        <dbReference type="ARBA" id="ARBA00049248"/>
    </source>
</evidence>
<comment type="pathway">
    <text evidence="2">Siderophore biosynthesis.</text>
</comment>
<feature type="compositionally biased region" description="Low complexity" evidence="11">
    <location>
        <begin position="526"/>
        <end position="544"/>
    </location>
</feature>
<keyword evidence="13" id="KW-1185">Reference proteome</keyword>
<keyword evidence="7" id="KW-0521">NADP</keyword>
<reference evidence="12 13" key="1">
    <citation type="journal article" date="2018" name="Mol. Biol. Evol.">
        <title>Broad Genomic Sampling Reveals a Smut Pathogenic Ancestry of the Fungal Clade Ustilaginomycotina.</title>
        <authorList>
            <person name="Kijpornyongpan T."/>
            <person name="Mondo S.J."/>
            <person name="Barry K."/>
            <person name="Sandor L."/>
            <person name="Lee J."/>
            <person name="Lipzen A."/>
            <person name="Pangilinan J."/>
            <person name="LaButti K."/>
            <person name="Hainaut M."/>
            <person name="Henrissat B."/>
            <person name="Grigoriev I.V."/>
            <person name="Spatafora J.W."/>
            <person name="Aime M.C."/>
        </authorList>
    </citation>
    <scope>NUCLEOTIDE SEQUENCE [LARGE SCALE GENOMIC DNA]</scope>
    <source>
        <strain evidence="12 13">MCA 4658</strain>
    </source>
</reference>
<feature type="region of interest" description="Disordered" evidence="11">
    <location>
        <begin position="517"/>
        <end position="544"/>
    </location>
</feature>
<evidence type="ECO:0000256" key="1">
    <source>
        <dbReference type="ARBA" id="ARBA00001974"/>
    </source>
</evidence>
<evidence type="ECO:0000256" key="6">
    <source>
        <dbReference type="ARBA" id="ARBA00022827"/>
    </source>
</evidence>
<keyword evidence="8" id="KW-0560">Oxidoreductase</keyword>
<evidence type="ECO:0000256" key="2">
    <source>
        <dbReference type="ARBA" id="ARBA00004924"/>
    </source>
</evidence>
<dbReference type="GO" id="GO:0006879">
    <property type="term" value="P:intracellular iron ion homeostasis"/>
    <property type="evidence" value="ECO:0007669"/>
    <property type="project" value="TreeGrafter"/>
</dbReference>
<dbReference type="SUPFAM" id="SSF51905">
    <property type="entry name" value="FAD/NAD(P)-binding domain"/>
    <property type="match status" value="2"/>
</dbReference>
<comment type="similarity">
    <text evidence="3">Belongs to the lysine N(6)-hydroxylase/L-ornithine N(5)-oxygenase family.</text>
</comment>
<name>A0A316W1J0_9BASI</name>
<evidence type="ECO:0000256" key="4">
    <source>
        <dbReference type="ARBA" id="ARBA00012881"/>
    </source>
</evidence>
<accession>A0A316W1J0</accession>
<dbReference type="EC" id="1.14.13.196" evidence="4"/>
<keyword evidence="5" id="KW-0285">Flavoprotein</keyword>
<dbReference type="InterPro" id="IPR025700">
    <property type="entry name" value="Lys/Orn_oxygenase"/>
</dbReference>
<dbReference type="OrthoDB" id="3519933at2759"/>
<dbReference type="Proteomes" id="UP000245783">
    <property type="component" value="Unassembled WGS sequence"/>
</dbReference>
<dbReference type="InParanoid" id="A0A316W1J0"/>